<dbReference type="Pfam" id="PF04235">
    <property type="entry name" value="DUF418"/>
    <property type="match status" value="1"/>
</dbReference>
<sequence length="390" mass="41151">MPPSPPRALTPDLLRAFALIGIAVVNVSGFAAPATDGFYGTGLEAPADRAAYTAMSGLFLMKSYPLFAMMFGAGLAWQLEAAGRAGADAGARYFRRMAALIVLGALHFIFFWYGDILITYGLLGCLLFTLRGASAASLVRLGLGLIALNTLILFLFAALLGAGDALAPEEIAKARAPSANAAQVRAFTEGSFLDAAAWRLSQLPLILPSMLIQQGIAVFGFFCLGLAAAKAGVIDQPQARIWKLSRWVFLSVGLLGSLWAASLMTRAETIVSGQYMLAGAVLMAFSVFSVFGYAGIIALASQGSPGPIRRFLARAGSASLTAYLLQSLLLSFLFAGYGLDQFGRMSAAEAILTALGVGFASLAFTGIWRSFAARGPLEVLLRRVTYWGRA</sequence>
<feature type="transmembrane region" description="Helical" evidence="1">
    <location>
        <begin position="120"/>
        <end position="139"/>
    </location>
</feature>
<evidence type="ECO:0000313" key="3">
    <source>
        <dbReference type="EMBL" id="KCZ99307.1"/>
    </source>
</evidence>
<feature type="transmembrane region" description="Helical" evidence="1">
    <location>
        <begin position="12"/>
        <end position="32"/>
    </location>
</feature>
<protein>
    <recommendedName>
        <fullName evidence="2">DUF418 domain-containing protein</fullName>
    </recommendedName>
</protein>
<keyword evidence="1" id="KW-0812">Transmembrane</keyword>
<evidence type="ECO:0000313" key="4">
    <source>
        <dbReference type="Proteomes" id="UP000027100"/>
    </source>
</evidence>
<evidence type="ECO:0000259" key="2">
    <source>
        <dbReference type="Pfam" id="PF04235"/>
    </source>
</evidence>
<dbReference type="InterPro" id="IPR007349">
    <property type="entry name" value="DUF418"/>
</dbReference>
<name>A0A062VL05_9PROT</name>
<feature type="transmembrane region" description="Helical" evidence="1">
    <location>
        <begin position="52"/>
        <end position="77"/>
    </location>
</feature>
<feature type="transmembrane region" description="Helical" evidence="1">
    <location>
        <begin position="351"/>
        <end position="372"/>
    </location>
</feature>
<dbReference type="OrthoDB" id="9807744at2"/>
<dbReference type="EMBL" id="ARYM01000006">
    <property type="protein sequence ID" value="KCZ99307.1"/>
    <property type="molecule type" value="Genomic_DNA"/>
</dbReference>
<accession>A0A062VL05</accession>
<keyword evidence="1" id="KW-0472">Membrane</keyword>
<feature type="transmembrane region" description="Helical" evidence="1">
    <location>
        <begin position="211"/>
        <end position="232"/>
    </location>
</feature>
<feature type="transmembrane region" description="Helical" evidence="1">
    <location>
        <begin position="97"/>
        <end position="114"/>
    </location>
</feature>
<gene>
    <name evidence="3" type="ORF">HPO_07048</name>
</gene>
<evidence type="ECO:0000256" key="1">
    <source>
        <dbReference type="SAM" id="Phobius"/>
    </source>
</evidence>
<dbReference type="InterPro" id="IPR052529">
    <property type="entry name" value="Bact_Transport_Assoc"/>
</dbReference>
<dbReference type="eggNOG" id="COG2311">
    <property type="taxonomic scope" value="Bacteria"/>
</dbReference>
<feature type="domain" description="DUF418" evidence="2">
    <location>
        <begin position="229"/>
        <end position="387"/>
    </location>
</feature>
<dbReference type="Proteomes" id="UP000027100">
    <property type="component" value="Unassembled WGS sequence"/>
</dbReference>
<keyword evidence="4" id="KW-1185">Reference proteome</keyword>
<dbReference type="AlphaFoldDB" id="A0A062VL05"/>
<dbReference type="PANTHER" id="PTHR30590">
    <property type="entry name" value="INNER MEMBRANE PROTEIN"/>
    <property type="match status" value="1"/>
</dbReference>
<organism evidence="3 4">
    <name type="scientific">Hyphomonas polymorpha PS728</name>
    <dbReference type="NCBI Taxonomy" id="1280954"/>
    <lineage>
        <taxon>Bacteria</taxon>
        <taxon>Pseudomonadati</taxon>
        <taxon>Pseudomonadota</taxon>
        <taxon>Alphaproteobacteria</taxon>
        <taxon>Hyphomonadales</taxon>
        <taxon>Hyphomonadaceae</taxon>
        <taxon>Hyphomonas</taxon>
    </lineage>
</organism>
<keyword evidence="1" id="KW-1133">Transmembrane helix</keyword>
<comment type="caution">
    <text evidence="3">The sequence shown here is derived from an EMBL/GenBank/DDBJ whole genome shotgun (WGS) entry which is preliminary data.</text>
</comment>
<dbReference type="PANTHER" id="PTHR30590:SF2">
    <property type="entry name" value="INNER MEMBRANE PROTEIN"/>
    <property type="match status" value="1"/>
</dbReference>
<dbReference type="STRING" id="1280954.HPO_07048"/>
<feature type="transmembrane region" description="Helical" evidence="1">
    <location>
        <begin position="146"/>
        <end position="167"/>
    </location>
</feature>
<feature type="transmembrane region" description="Helical" evidence="1">
    <location>
        <begin position="320"/>
        <end position="339"/>
    </location>
</feature>
<reference evidence="3 4" key="1">
    <citation type="journal article" date="2014" name="Antonie Van Leeuwenhoek">
        <title>Hyphomonas beringensis sp. nov. and Hyphomonas chukchiensis sp. nov., isolated from surface seawater of the Bering Sea and Chukchi Sea.</title>
        <authorList>
            <person name="Li C."/>
            <person name="Lai Q."/>
            <person name="Li G."/>
            <person name="Dong C."/>
            <person name="Wang J."/>
            <person name="Liao Y."/>
            <person name="Shao Z."/>
        </authorList>
    </citation>
    <scope>NUCLEOTIDE SEQUENCE [LARGE SCALE GENOMIC DNA]</scope>
    <source>
        <strain evidence="3 4">PS728</strain>
    </source>
</reference>
<dbReference type="RefSeq" id="WP_035596214.1">
    <property type="nucleotide sequence ID" value="NZ_ARYM01000006.1"/>
</dbReference>
<dbReference type="PATRIC" id="fig|1280954.3.peg.1429"/>
<proteinExistence type="predicted"/>
<feature type="transmembrane region" description="Helical" evidence="1">
    <location>
        <begin position="244"/>
        <end position="263"/>
    </location>
</feature>
<feature type="transmembrane region" description="Helical" evidence="1">
    <location>
        <begin position="275"/>
        <end position="299"/>
    </location>
</feature>